<accession>A0A176RSA7</accession>
<feature type="domain" description="PPM-type phosphatase" evidence="1">
    <location>
        <begin position="52"/>
        <end position="291"/>
    </location>
</feature>
<dbReference type="Gene3D" id="3.60.40.10">
    <property type="entry name" value="PPM-type phosphatase domain"/>
    <property type="match status" value="1"/>
</dbReference>
<organism evidence="2 3">
    <name type="scientific">Candidatus Thiomargarita nelsonii</name>
    <dbReference type="NCBI Taxonomy" id="1003181"/>
    <lineage>
        <taxon>Bacteria</taxon>
        <taxon>Pseudomonadati</taxon>
        <taxon>Pseudomonadota</taxon>
        <taxon>Gammaproteobacteria</taxon>
        <taxon>Thiotrichales</taxon>
        <taxon>Thiotrichaceae</taxon>
        <taxon>Thiomargarita</taxon>
    </lineage>
</organism>
<evidence type="ECO:0000313" key="3">
    <source>
        <dbReference type="Proteomes" id="UP000076962"/>
    </source>
</evidence>
<sequence>MSSAILIQEKSFHRDLEAQTHFVLQGTDNFTFCPLIWRIFQLAKLFLINNEEFAGERIQGKRHYQEDDFGFDNSQPQDFLMVLADGMGGHKGGAFASDCAIKTFMNSYHAVSGRVAERLQQALQKTNQQLALEVQSKPKLKGMGCTLVGAALSEAQIEWVSVGDSPLWLYKKAGQLVRLNADHSMKPILKELVRLGEIMPGELATHPDRNMLRAAIVGGKIDLIDQSSAPLEAGDRILLASDGILSLSETEIANILDQSLSAKALVKKLLVAVDNKGKRNQDNTTALVVKM</sequence>
<proteinExistence type="predicted"/>
<dbReference type="SUPFAM" id="SSF81606">
    <property type="entry name" value="PP2C-like"/>
    <property type="match status" value="1"/>
</dbReference>
<reference evidence="2 3" key="1">
    <citation type="submission" date="2016-05" db="EMBL/GenBank/DDBJ databases">
        <title>Single-cell genome of chain-forming Candidatus Thiomargarita nelsonii and comparison to other large sulfur-oxidizing bacteria.</title>
        <authorList>
            <person name="Winkel M."/>
            <person name="Salman V."/>
            <person name="Woyke T."/>
            <person name="Schulz-Vogt H."/>
            <person name="Richter M."/>
            <person name="Flood B."/>
            <person name="Bailey J."/>
            <person name="Amann R."/>
            <person name="Mussmann M."/>
        </authorList>
    </citation>
    <scope>NUCLEOTIDE SEQUENCE [LARGE SCALE GENOMIC DNA]</scope>
    <source>
        <strain evidence="2 3">THI036</strain>
    </source>
</reference>
<evidence type="ECO:0000259" key="1">
    <source>
        <dbReference type="PROSITE" id="PS51746"/>
    </source>
</evidence>
<dbReference type="CDD" id="cd00143">
    <property type="entry name" value="PP2Cc"/>
    <property type="match status" value="1"/>
</dbReference>
<dbReference type="InterPro" id="IPR001932">
    <property type="entry name" value="PPM-type_phosphatase-like_dom"/>
</dbReference>
<dbReference type="InterPro" id="IPR036457">
    <property type="entry name" value="PPM-type-like_dom_sf"/>
</dbReference>
<dbReference type="PROSITE" id="PS51746">
    <property type="entry name" value="PPM_2"/>
    <property type="match status" value="1"/>
</dbReference>
<name>A0A176RSA7_9GAMM</name>
<dbReference type="PATRIC" id="fig|1003181.4.peg.7625"/>
<comment type="caution">
    <text evidence="2">The sequence shown here is derived from an EMBL/GenBank/DDBJ whole genome shotgun (WGS) entry which is preliminary data.</text>
</comment>
<dbReference type="SMART" id="SM00332">
    <property type="entry name" value="PP2Cc"/>
    <property type="match status" value="1"/>
</dbReference>
<dbReference type="Proteomes" id="UP000076962">
    <property type="component" value="Unassembled WGS sequence"/>
</dbReference>
<protein>
    <submittedName>
        <fullName evidence="2">Serine/threonine protein phosphatase</fullName>
    </submittedName>
</protein>
<dbReference type="Pfam" id="PF13672">
    <property type="entry name" value="PP2C_2"/>
    <property type="match status" value="1"/>
</dbReference>
<dbReference type="SMART" id="SM00331">
    <property type="entry name" value="PP2C_SIG"/>
    <property type="match status" value="1"/>
</dbReference>
<gene>
    <name evidence="2" type="ORF">THIOM_005779</name>
</gene>
<dbReference type="AlphaFoldDB" id="A0A176RSA7"/>
<evidence type="ECO:0000313" key="2">
    <source>
        <dbReference type="EMBL" id="OAD18614.1"/>
    </source>
</evidence>
<keyword evidence="3" id="KW-1185">Reference proteome</keyword>
<dbReference type="EMBL" id="LUTY01003164">
    <property type="protein sequence ID" value="OAD18614.1"/>
    <property type="molecule type" value="Genomic_DNA"/>
</dbReference>